<keyword evidence="9" id="KW-0460">Magnesium</keyword>
<dbReference type="Pfam" id="PF00122">
    <property type="entry name" value="E1-E2_ATPase"/>
    <property type="match status" value="1"/>
</dbReference>
<dbReference type="Gene3D" id="1.20.1110.10">
    <property type="entry name" value="Calcium-transporting ATPase, transmembrane domain"/>
    <property type="match status" value="1"/>
</dbReference>
<dbReference type="OrthoDB" id="3352408at2759"/>
<evidence type="ECO:0000256" key="4">
    <source>
        <dbReference type="ARBA" id="ARBA00022568"/>
    </source>
</evidence>
<keyword evidence="5 15" id="KW-0812">Transmembrane</keyword>
<comment type="subcellular location">
    <subcellularLocation>
        <location evidence="1">Membrane</location>
        <topology evidence="1">Multi-pass membrane protein</topology>
    </subcellularLocation>
</comment>
<dbReference type="Pfam" id="PF00690">
    <property type="entry name" value="Cation_ATPase_N"/>
    <property type="match status" value="1"/>
</dbReference>
<keyword evidence="4" id="KW-0109">Calcium transport</keyword>
<dbReference type="Gene3D" id="3.40.50.1000">
    <property type="entry name" value="HAD superfamily/HAD-like"/>
    <property type="match status" value="1"/>
</dbReference>
<feature type="transmembrane region" description="Helical" evidence="15">
    <location>
        <begin position="993"/>
        <end position="1013"/>
    </location>
</feature>
<evidence type="ECO:0000256" key="8">
    <source>
        <dbReference type="ARBA" id="ARBA00022840"/>
    </source>
</evidence>
<dbReference type="InterPro" id="IPR001757">
    <property type="entry name" value="P_typ_ATPase"/>
</dbReference>
<name>A0A2H6KCG5_9APIC</name>
<feature type="domain" description="Cation-transporting P-type ATPase N-terminal" evidence="16">
    <location>
        <begin position="20"/>
        <end position="94"/>
    </location>
</feature>
<evidence type="ECO:0000256" key="5">
    <source>
        <dbReference type="ARBA" id="ARBA00022692"/>
    </source>
</evidence>
<dbReference type="GO" id="GO:0016887">
    <property type="term" value="F:ATP hydrolysis activity"/>
    <property type="evidence" value="ECO:0007669"/>
    <property type="project" value="InterPro"/>
</dbReference>
<keyword evidence="3" id="KW-0813">Transport</keyword>
<dbReference type="SUPFAM" id="SSF56784">
    <property type="entry name" value="HAD-like"/>
    <property type="match status" value="1"/>
</dbReference>
<keyword evidence="7" id="KW-0106">Calcium</keyword>
<comment type="similarity">
    <text evidence="14">Belongs to the cation transport ATPase (P-type) (TC 3.A.3) family.</text>
</comment>
<keyword evidence="8" id="KW-0067">ATP-binding</keyword>
<feature type="transmembrane region" description="Helical" evidence="15">
    <location>
        <begin position="847"/>
        <end position="870"/>
    </location>
</feature>
<sequence>MAGKGAAATEKSGGLVVLRTPHTSTVEDVLKHYGVTLDKGLDGKAVEDRRRLFGANMLEQKAKESLWSLFLGQFDDMLVKILLGAAIISFILTLTEVTESYAITDFIEPLVIVVILVLNAIVGVWQETNAEQALDALKKLQSTVATCLREGKWITIDSVDLVVGDIVRMRTGNKVPADLRVCSISSTSLSCEQSQLTGESRNVAKTSKPMQAGMENCEIQEKRNLLFCGTTVSAGSCIGVVVATGMQTEIGAIQAAVLDAGSQERGTPLQRMLSDFSTSLSKFISVICVAVWVINFRNFSDPIHHSFMKGCIYYFKIAIALAVAAIPEGLPAVITTSLALGTRNMAKRNAIVRKLPSVETLGCTTVICSDKTGTITTNKMRAQVMKLLANDDKIRSLHFTDDGEIDTTKGNSNEFASGKGLNGPFGKLLTAVFKCGCICSEASVEQEEGEPTELAVLHMVNDVYAFLAPNENKAISAEYQKTIRKEATLEFCRDRKMMSVIASEDGGNQLYTKGAPESVIERCNMYMKPDGTISPITPAVKDTIMKEVEMMARDALRTLAFACSNDAAGALKIYKEKSASGEISEGSPAFFQDIEHDLVFLGLTGILDPPRPQVKQAIEMAHTAGIRVFMITGDNKLTAEAIAKRVGILPAEFPAVGDKLYYSYTGKEFEKLSDSEKRRVVSAQGVVFSRTEPKHKQDIVSILKQLGETVAMTGDGVNDAPALKMADIGIAMGITGTEVAKEAADMILVDDNFQSIVAAIEEGRCIYSNMKAFIRYLISSNIGEVASIFLTAAMSIPEGMMPVKLLWVNLVTDGLPATALSFNPPDHKVMQKPPRSNDEKLIDGWTFLRYIIIGLYVGVSTVGSFVWWYVHGISPNDGNTTVTLKQLMSFSKCALWKDFSVNRLDGMTDDMCSYFTLGKIKPATISLTVLVMIEMFNAFNAVSEESSLLSTPPWLNPHLMVATTISLTIHCIILYTPFLASIFGVVPLDKHDWIAVLLWSFPVIIIDELIKWVGRNYVRRRPQHHEEPEKSMADKKAD</sequence>
<evidence type="ECO:0000313" key="17">
    <source>
        <dbReference type="EMBL" id="GBE60674.1"/>
    </source>
</evidence>
<feature type="transmembrane region" description="Helical" evidence="15">
    <location>
        <begin position="280"/>
        <end position="300"/>
    </location>
</feature>
<evidence type="ECO:0000256" key="11">
    <source>
        <dbReference type="ARBA" id="ARBA00022989"/>
    </source>
</evidence>
<dbReference type="GO" id="GO:0005388">
    <property type="term" value="F:P-type calcium transporter activity"/>
    <property type="evidence" value="ECO:0007669"/>
    <property type="project" value="UniProtKB-EC"/>
</dbReference>
<keyword evidence="18" id="KW-1185">Reference proteome</keyword>
<dbReference type="NCBIfam" id="TIGR01494">
    <property type="entry name" value="ATPase_P-type"/>
    <property type="match status" value="2"/>
</dbReference>
<feature type="transmembrane region" description="Helical" evidence="15">
    <location>
        <begin position="312"/>
        <end position="340"/>
    </location>
</feature>
<evidence type="ECO:0000256" key="10">
    <source>
        <dbReference type="ARBA" id="ARBA00022967"/>
    </source>
</evidence>
<keyword evidence="13 15" id="KW-0472">Membrane</keyword>
<dbReference type="InterPro" id="IPR008250">
    <property type="entry name" value="ATPase_P-typ_transduc_dom_A_sf"/>
</dbReference>
<dbReference type="GeneID" id="39874444"/>
<dbReference type="SUPFAM" id="SSF81653">
    <property type="entry name" value="Calcium ATPase, transduction domain A"/>
    <property type="match status" value="1"/>
</dbReference>
<feature type="transmembrane region" description="Helical" evidence="15">
    <location>
        <begin position="77"/>
        <end position="94"/>
    </location>
</feature>
<evidence type="ECO:0000256" key="3">
    <source>
        <dbReference type="ARBA" id="ARBA00022448"/>
    </source>
</evidence>
<dbReference type="PANTHER" id="PTHR42861">
    <property type="entry name" value="CALCIUM-TRANSPORTING ATPASE"/>
    <property type="match status" value="1"/>
</dbReference>
<comment type="caution">
    <text evidence="17">The sequence shown here is derived from an EMBL/GenBank/DDBJ whole genome shotgun (WGS) entry which is preliminary data.</text>
</comment>
<dbReference type="InterPro" id="IPR023298">
    <property type="entry name" value="ATPase_P-typ_TM_dom_sf"/>
</dbReference>
<dbReference type="FunFam" id="3.40.50.1000:FF:000083">
    <property type="entry name" value="Sodium/potassium-transporting ATPase subunit alpha"/>
    <property type="match status" value="1"/>
</dbReference>
<dbReference type="VEuPathDB" id="PiroplasmaDB:BOVATA_021670"/>
<dbReference type="PRINTS" id="PR00121">
    <property type="entry name" value="NAKATPASE"/>
</dbReference>
<keyword evidence="12" id="KW-0406">Ion transport</keyword>
<evidence type="ECO:0000313" key="18">
    <source>
        <dbReference type="Proteomes" id="UP000236319"/>
    </source>
</evidence>
<dbReference type="FunFam" id="1.20.1110.10:FF:000027">
    <property type="entry name" value="Calcium-transporting ATPase, putative"/>
    <property type="match status" value="1"/>
</dbReference>
<evidence type="ECO:0000256" key="12">
    <source>
        <dbReference type="ARBA" id="ARBA00023065"/>
    </source>
</evidence>
<dbReference type="AlphaFoldDB" id="A0A2H6KCG5"/>
<evidence type="ECO:0000256" key="13">
    <source>
        <dbReference type="ARBA" id="ARBA00023136"/>
    </source>
</evidence>
<dbReference type="InterPro" id="IPR036412">
    <property type="entry name" value="HAD-like_sf"/>
</dbReference>
<dbReference type="InterPro" id="IPR023299">
    <property type="entry name" value="ATPase_P-typ_cyto_dom_N"/>
</dbReference>
<evidence type="ECO:0000256" key="2">
    <source>
        <dbReference type="ARBA" id="ARBA00012790"/>
    </source>
</evidence>
<dbReference type="Proteomes" id="UP000236319">
    <property type="component" value="Unassembled WGS sequence"/>
</dbReference>
<dbReference type="RefSeq" id="XP_028866917.1">
    <property type="nucleotide sequence ID" value="XM_029011084.1"/>
</dbReference>
<dbReference type="SMART" id="SM00831">
    <property type="entry name" value="Cation_ATPase_N"/>
    <property type="match status" value="1"/>
</dbReference>
<dbReference type="FunFam" id="2.70.150.10:FF:000014">
    <property type="entry name" value="Calcium-transporting ATPase, putative"/>
    <property type="match status" value="1"/>
</dbReference>
<feature type="transmembrane region" description="Helical" evidence="15">
    <location>
        <begin position="959"/>
        <end position="987"/>
    </location>
</feature>
<dbReference type="GO" id="GO:0005524">
    <property type="term" value="F:ATP binding"/>
    <property type="evidence" value="ECO:0007669"/>
    <property type="project" value="UniProtKB-KW"/>
</dbReference>
<dbReference type="Gene3D" id="3.40.1110.10">
    <property type="entry name" value="Calcium-transporting ATPase, cytoplasmic domain N"/>
    <property type="match status" value="1"/>
</dbReference>
<evidence type="ECO:0000256" key="6">
    <source>
        <dbReference type="ARBA" id="ARBA00022741"/>
    </source>
</evidence>
<dbReference type="SUPFAM" id="SSF81660">
    <property type="entry name" value="Metal cation-transporting ATPase, ATP-binding domain N"/>
    <property type="match status" value="1"/>
</dbReference>
<gene>
    <name evidence="17" type="ORF">BOVATA_021670</name>
</gene>
<dbReference type="FunFam" id="1.20.1110.10:FF:000037">
    <property type="entry name" value="Calcium-transporting ATPase, putative"/>
    <property type="match status" value="1"/>
</dbReference>
<keyword evidence="11 15" id="KW-1133">Transmembrane helix</keyword>
<dbReference type="EC" id="7.2.2.10" evidence="2"/>
<reference evidence="17 18" key="1">
    <citation type="journal article" date="2017" name="BMC Genomics">
        <title>Whole-genome assembly of Babesia ovata and comparative genomics between closely related pathogens.</title>
        <authorList>
            <person name="Yamagishi J."/>
            <person name="Asada M."/>
            <person name="Hakimi H."/>
            <person name="Tanaka T.Q."/>
            <person name="Sugimoto C."/>
            <person name="Kawazu S."/>
        </authorList>
    </citation>
    <scope>NUCLEOTIDE SEQUENCE [LARGE SCALE GENOMIC DNA]</scope>
    <source>
        <strain evidence="17 18">Miyake</strain>
    </source>
</reference>
<dbReference type="InterPro" id="IPR044492">
    <property type="entry name" value="P_typ_ATPase_HD_dom"/>
</dbReference>
<evidence type="ECO:0000256" key="9">
    <source>
        <dbReference type="ARBA" id="ARBA00022842"/>
    </source>
</evidence>
<evidence type="ECO:0000256" key="15">
    <source>
        <dbReference type="SAM" id="Phobius"/>
    </source>
</evidence>
<dbReference type="PRINTS" id="PR00119">
    <property type="entry name" value="CATATPASE"/>
</dbReference>
<dbReference type="Pfam" id="PF00689">
    <property type="entry name" value="Cation_ATPase_C"/>
    <property type="match status" value="1"/>
</dbReference>
<accession>A0A2H6KCG5</accession>
<dbReference type="InterPro" id="IPR006068">
    <property type="entry name" value="ATPase_P-typ_cation-transptr_C"/>
</dbReference>
<evidence type="ECO:0000256" key="7">
    <source>
        <dbReference type="ARBA" id="ARBA00022837"/>
    </source>
</evidence>
<proteinExistence type="inferred from homology"/>
<evidence type="ECO:0000256" key="1">
    <source>
        <dbReference type="ARBA" id="ARBA00004141"/>
    </source>
</evidence>
<dbReference type="SFLD" id="SFLDS00003">
    <property type="entry name" value="Haloacid_Dehalogenase"/>
    <property type="match status" value="1"/>
</dbReference>
<dbReference type="InterPro" id="IPR059000">
    <property type="entry name" value="ATPase_P-type_domA"/>
</dbReference>
<evidence type="ECO:0000256" key="14">
    <source>
        <dbReference type="ARBA" id="ARBA00038148"/>
    </source>
</evidence>
<dbReference type="Gene3D" id="2.70.150.10">
    <property type="entry name" value="Calcium-transporting ATPase, cytoplasmic transduction domain A"/>
    <property type="match status" value="1"/>
</dbReference>
<organism evidence="17 18">
    <name type="scientific">Babesia ovata</name>
    <dbReference type="NCBI Taxonomy" id="189622"/>
    <lineage>
        <taxon>Eukaryota</taxon>
        <taxon>Sar</taxon>
        <taxon>Alveolata</taxon>
        <taxon>Apicomplexa</taxon>
        <taxon>Aconoidasida</taxon>
        <taxon>Piroplasmida</taxon>
        <taxon>Babesiidae</taxon>
        <taxon>Babesia</taxon>
    </lineage>
</organism>
<dbReference type="InterPro" id="IPR004014">
    <property type="entry name" value="ATPase_P-typ_cation-transptr_N"/>
</dbReference>
<dbReference type="SFLD" id="SFLDG00002">
    <property type="entry name" value="C1.7:_P-type_atpase_like"/>
    <property type="match status" value="1"/>
</dbReference>
<keyword evidence="6" id="KW-0547">Nucleotide-binding</keyword>
<dbReference type="PROSITE" id="PS00154">
    <property type="entry name" value="ATPASE_E1_E2"/>
    <property type="match status" value="1"/>
</dbReference>
<dbReference type="Pfam" id="PF13246">
    <property type="entry name" value="Cation_ATPase"/>
    <property type="match status" value="1"/>
</dbReference>
<dbReference type="EMBL" id="BDSA01000002">
    <property type="protein sequence ID" value="GBE60674.1"/>
    <property type="molecule type" value="Genomic_DNA"/>
</dbReference>
<dbReference type="InterPro" id="IPR023214">
    <property type="entry name" value="HAD_sf"/>
</dbReference>
<keyword evidence="10" id="KW-1278">Translocase</keyword>
<dbReference type="Pfam" id="PF08282">
    <property type="entry name" value="Hydrolase_3"/>
    <property type="match status" value="1"/>
</dbReference>
<protein>
    <recommendedName>
        <fullName evidence="2">P-type Ca(2+) transporter</fullName>
        <ecNumber evidence="2">7.2.2.10</ecNumber>
    </recommendedName>
</protein>
<evidence type="ECO:0000259" key="16">
    <source>
        <dbReference type="SMART" id="SM00831"/>
    </source>
</evidence>
<dbReference type="SFLD" id="SFLDF00027">
    <property type="entry name" value="p-type_atpase"/>
    <property type="match status" value="1"/>
</dbReference>
<dbReference type="SUPFAM" id="SSF81665">
    <property type="entry name" value="Calcium ATPase, transmembrane domain M"/>
    <property type="match status" value="1"/>
</dbReference>
<dbReference type="GO" id="GO:0016020">
    <property type="term" value="C:membrane"/>
    <property type="evidence" value="ECO:0007669"/>
    <property type="project" value="UniProtKB-SubCell"/>
</dbReference>
<dbReference type="InterPro" id="IPR018303">
    <property type="entry name" value="ATPase_P-typ_P_site"/>
</dbReference>
<feature type="transmembrane region" description="Helical" evidence="15">
    <location>
        <begin position="106"/>
        <end position="125"/>
    </location>
</feature>